<evidence type="ECO:0000313" key="2">
    <source>
        <dbReference type="Proteomes" id="UP000032233"/>
    </source>
</evidence>
<reference evidence="1 2" key="1">
    <citation type="submission" date="2013-11" db="EMBL/GenBank/DDBJ databases">
        <title>Metagenomic analysis of a methanogenic consortium involved in long chain n-alkane degradation.</title>
        <authorList>
            <person name="Davidova I.A."/>
            <person name="Callaghan A.V."/>
            <person name="Wawrik B."/>
            <person name="Pruitt S."/>
            <person name="Marks C."/>
            <person name="Duncan K.E."/>
            <person name="Suflita J.M."/>
        </authorList>
    </citation>
    <scope>NUCLEOTIDE SEQUENCE [LARGE SCALE GENOMIC DNA]</scope>
    <source>
        <strain evidence="1 2">SPR</strain>
    </source>
</reference>
<gene>
    <name evidence="1" type="ORF">X474_17960</name>
</gene>
<proteinExistence type="predicted"/>
<dbReference type="AlphaFoldDB" id="A0A0D2J398"/>
<comment type="caution">
    <text evidence="1">The sequence shown here is derived from an EMBL/GenBank/DDBJ whole genome shotgun (WGS) entry which is preliminary data.</text>
</comment>
<dbReference type="Proteomes" id="UP000032233">
    <property type="component" value="Unassembled WGS sequence"/>
</dbReference>
<dbReference type="EMBL" id="AZAC01000027">
    <property type="protein sequence ID" value="KIX12669.1"/>
    <property type="molecule type" value="Genomic_DNA"/>
</dbReference>
<sequence>MNRALIRLSSEKRAIGGDISLVQNQMSSRLATYEYEKLN</sequence>
<organism evidence="1 2">
    <name type="scientific">Dethiosulfatarculus sandiegensis</name>
    <dbReference type="NCBI Taxonomy" id="1429043"/>
    <lineage>
        <taxon>Bacteria</taxon>
        <taxon>Pseudomonadati</taxon>
        <taxon>Thermodesulfobacteriota</taxon>
        <taxon>Desulfarculia</taxon>
        <taxon>Desulfarculales</taxon>
        <taxon>Desulfarculaceae</taxon>
        <taxon>Dethiosulfatarculus</taxon>
    </lineage>
</organism>
<dbReference type="InParanoid" id="A0A0D2J398"/>
<evidence type="ECO:0000313" key="1">
    <source>
        <dbReference type="EMBL" id="KIX12669.1"/>
    </source>
</evidence>
<name>A0A0D2J398_9BACT</name>
<accession>A0A0D2J398</accession>
<protein>
    <submittedName>
        <fullName evidence="1">Uncharacterized protein</fullName>
    </submittedName>
</protein>
<keyword evidence="2" id="KW-1185">Reference proteome</keyword>